<gene>
    <name evidence="1" type="ORF">A6V36_29765</name>
    <name evidence="2" type="ORF">A6V37_19950</name>
</gene>
<dbReference type="Proteomes" id="UP000077961">
    <property type="component" value="Unassembled WGS sequence"/>
</dbReference>
<dbReference type="EMBL" id="LXKA01000121">
    <property type="protein sequence ID" value="OAJ63611.1"/>
    <property type="molecule type" value="Genomic_DNA"/>
</dbReference>
<dbReference type="InterPro" id="IPR009211">
    <property type="entry name" value="TagJ"/>
</dbReference>
<comment type="caution">
    <text evidence="2">The sequence shown here is derived from an EMBL/GenBank/DDBJ whole genome shotgun (WGS) entry which is preliminary data.</text>
</comment>
<dbReference type="AlphaFoldDB" id="A0A1A9NCF1"/>
<dbReference type="EMBL" id="LXJZ01000173">
    <property type="protein sequence ID" value="OAJ58747.1"/>
    <property type="molecule type" value="Genomic_DNA"/>
</dbReference>
<dbReference type="Pfam" id="PF07024">
    <property type="entry name" value="ImpE"/>
    <property type="match status" value="1"/>
</dbReference>
<dbReference type="PIRSF" id="PIRSF029288">
    <property type="entry name" value="SciE_ImpE"/>
    <property type="match status" value="1"/>
</dbReference>
<dbReference type="Gene3D" id="1.25.40.10">
    <property type="entry name" value="Tetratricopeptide repeat domain"/>
    <property type="match status" value="1"/>
</dbReference>
<accession>A0A1A9NCF1</accession>
<dbReference type="SUPFAM" id="SSF144059">
    <property type="entry name" value="ImpE-like"/>
    <property type="match status" value="1"/>
</dbReference>
<reference evidence="3 4" key="1">
    <citation type="submission" date="2016-04" db="EMBL/GenBank/DDBJ databases">
        <title>Reclassification of Paraburkholderia panaciterrae (Farh et al. 2015) Dobritsa &amp; Samadpour 2016 as a later homotypic synonym of Paraburkholderia ginsengiterrae (Farh et al. 2015) Dobritsa &amp; Samadpour 2016.</title>
        <authorList>
            <person name="Dobritsa A.P."/>
            <person name="Kutumbaka K."/>
            <person name="Samadpour M."/>
        </authorList>
    </citation>
    <scope>NUCLEOTIDE SEQUENCE [LARGE SCALE GENOMIC DNA]</scope>
    <source>
        <strain evidence="2 4">DCY85</strain>
        <strain evidence="1 3">DCY85-1</strain>
    </source>
</reference>
<evidence type="ECO:0000313" key="4">
    <source>
        <dbReference type="Proteomes" id="UP000078116"/>
    </source>
</evidence>
<proteinExistence type="predicted"/>
<dbReference type="InterPro" id="IPR011990">
    <property type="entry name" value="TPR-like_helical_dom_sf"/>
</dbReference>
<protein>
    <submittedName>
        <fullName evidence="2">Virulence protein SciE type</fullName>
    </submittedName>
</protein>
<keyword evidence="3" id="KW-1185">Reference proteome</keyword>
<dbReference type="Proteomes" id="UP000078116">
    <property type="component" value="Unassembled WGS sequence"/>
</dbReference>
<dbReference type="RefSeq" id="WP_064268140.1">
    <property type="nucleotide sequence ID" value="NZ_LXJZ01000173.1"/>
</dbReference>
<evidence type="ECO:0000313" key="2">
    <source>
        <dbReference type="EMBL" id="OAJ63611.1"/>
    </source>
</evidence>
<organism evidence="2 4">
    <name type="scientific">Paraburkholderia ginsengiterrae</name>
    <dbReference type="NCBI Taxonomy" id="1462993"/>
    <lineage>
        <taxon>Bacteria</taxon>
        <taxon>Pseudomonadati</taxon>
        <taxon>Pseudomonadota</taxon>
        <taxon>Betaproteobacteria</taxon>
        <taxon>Burkholderiales</taxon>
        <taxon>Burkholderiaceae</taxon>
        <taxon>Paraburkholderia</taxon>
    </lineage>
</organism>
<evidence type="ECO:0000313" key="1">
    <source>
        <dbReference type="EMBL" id="OAJ58747.1"/>
    </source>
</evidence>
<evidence type="ECO:0000313" key="3">
    <source>
        <dbReference type="Proteomes" id="UP000077961"/>
    </source>
</evidence>
<sequence length="271" mass="29708">MTTQELLRTAQLDDALAALTQEVRANPADAKSRIFLFQLLAVLGQWERANTQLTVCGELDAGALAMVQSYREALRCEALRAEVFAGRRAPVIFGEPEAWIAMMLEALKHDAEGRFGEAAKIRQDALEIAPATRGTLDGAPFEWIADADARLGPLLELIVNGHYYWVPFHRLSEIVLEAPADLRDTVWMPAHVTFATGGESVAFVPTRYDGTLGAHRDGDVLKLARRTEWLELHEGVFTGLGQRVLSTDAGDYALMDVRQIKLDAASAAPLA</sequence>
<dbReference type="STRING" id="1462993.A6V36_29765"/>
<dbReference type="OrthoDB" id="5416084at2"/>
<name>A0A1A9NCF1_9BURK</name>